<organism evidence="2">
    <name type="scientific">Brassica napus</name>
    <name type="common">Rape</name>
    <dbReference type="NCBI Taxonomy" id="3708"/>
    <lineage>
        <taxon>Eukaryota</taxon>
        <taxon>Viridiplantae</taxon>
        <taxon>Streptophyta</taxon>
        <taxon>Embryophyta</taxon>
        <taxon>Tracheophyta</taxon>
        <taxon>Spermatophyta</taxon>
        <taxon>Magnoliopsida</taxon>
        <taxon>eudicotyledons</taxon>
        <taxon>Gunneridae</taxon>
        <taxon>Pentapetalae</taxon>
        <taxon>rosids</taxon>
        <taxon>malvids</taxon>
        <taxon>Brassicales</taxon>
        <taxon>Brassicaceae</taxon>
        <taxon>Brassiceae</taxon>
        <taxon>Brassica</taxon>
    </lineage>
</organism>
<keyword evidence="1" id="KW-1133">Transmembrane helix</keyword>
<gene>
    <name evidence="2" type="ORF">DARMORV10_C03P44830.1</name>
</gene>
<accession>A0A816I9N5</accession>
<dbReference type="Proteomes" id="UP001295469">
    <property type="component" value="Chromosome C03"/>
</dbReference>
<proteinExistence type="predicted"/>
<protein>
    <submittedName>
        <fullName evidence="2">(rape) hypothetical protein</fullName>
    </submittedName>
</protein>
<name>A0A816I9N5_BRANA</name>
<sequence>MECMEKYKSQWVKLEAKTVEAMAQAYERAGSILKAIEITSKEEVYRLRNMIVEKGGVMKVMRQVWNSSRKKMNEEEIKMFMKDMGLTLLFPPVVMSVIWLFAATFPHSMIILSFACCCFVLQF</sequence>
<dbReference type="AlphaFoldDB" id="A0A816I9N5"/>
<keyword evidence="1" id="KW-0472">Membrane</keyword>
<keyword evidence="1" id="KW-0812">Transmembrane</keyword>
<reference evidence="2" key="1">
    <citation type="submission" date="2021-01" db="EMBL/GenBank/DDBJ databases">
        <authorList>
            <consortium name="Genoscope - CEA"/>
            <person name="William W."/>
        </authorList>
    </citation>
    <scope>NUCLEOTIDE SEQUENCE</scope>
</reference>
<feature type="transmembrane region" description="Helical" evidence="1">
    <location>
        <begin position="79"/>
        <end position="99"/>
    </location>
</feature>
<dbReference type="EMBL" id="HG994367">
    <property type="protein sequence ID" value="CAF1704047.1"/>
    <property type="molecule type" value="Genomic_DNA"/>
</dbReference>
<evidence type="ECO:0000313" key="2">
    <source>
        <dbReference type="EMBL" id="CAF1704047.1"/>
    </source>
</evidence>
<evidence type="ECO:0000256" key="1">
    <source>
        <dbReference type="SAM" id="Phobius"/>
    </source>
</evidence>